<dbReference type="Gene3D" id="1.10.10.1320">
    <property type="entry name" value="Anti-sigma factor, zinc-finger domain"/>
    <property type="match status" value="1"/>
</dbReference>
<evidence type="ECO:0000313" key="5">
    <source>
        <dbReference type="Proteomes" id="UP000199690"/>
    </source>
</evidence>
<gene>
    <name evidence="3" type="ORF">SAMN02982929_04818</name>
    <name evidence="4" type="ORF">SAMN05216506_108210</name>
</gene>
<evidence type="ECO:0000313" key="4">
    <source>
        <dbReference type="EMBL" id="SFE05780.1"/>
    </source>
</evidence>
<sequence>MADHSADRALPCGRTEAELLDVLTDSAPPELVGHVRTCPHCQAELAELKAVWAPVRRTAQIPVEPPHGLVERALMTVRGVRGGLGASPIELAQEGGALRIHPQAVVLLTRQLCAEVLTRHPGAHLRGCVGDADEVQVDLAVRYLLPASLAEQIQRELAAALRDALGAGAPTVWVRIADVEPPG</sequence>
<protein>
    <recommendedName>
        <fullName evidence="7">Asp23/Gls24 family envelope stress response protein</fullName>
    </recommendedName>
</protein>
<dbReference type="Proteomes" id="UP000236729">
    <property type="component" value="Unassembled WGS sequence"/>
</dbReference>
<evidence type="ECO:0000256" key="1">
    <source>
        <dbReference type="ARBA" id="ARBA00023015"/>
    </source>
</evidence>
<evidence type="ECO:0000313" key="3">
    <source>
        <dbReference type="EMBL" id="SEG87620.1"/>
    </source>
</evidence>
<dbReference type="Proteomes" id="UP000199690">
    <property type="component" value="Unassembled WGS sequence"/>
</dbReference>
<reference evidence="5 6" key="2">
    <citation type="submission" date="2016-10" db="EMBL/GenBank/DDBJ databases">
        <authorList>
            <person name="Varghese N."/>
            <person name="Submissions S."/>
        </authorList>
    </citation>
    <scope>NUCLEOTIDE SEQUENCE [LARGE SCALE GENOMIC DNA]</scope>
    <source>
        <strain evidence="6">ATCC 20501</strain>
        <strain evidence="4 5">CGMCC 4.3529</strain>
    </source>
</reference>
<dbReference type="EMBL" id="FOME01000008">
    <property type="protein sequence ID" value="SFE05780.1"/>
    <property type="molecule type" value="Genomic_DNA"/>
</dbReference>
<name>A0A1H6DQV7_9PSEU</name>
<evidence type="ECO:0000313" key="6">
    <source>
        <dbReference type="Proteomes" id="UP000236729"/>
    </source>
</evidence>
<dbReference type="RefSeq" id="WP_093355028.1">
    <property type="nucleotide sequence ID" value="NZ_FNVB01000007.1"/>
</dbReference>
<keyword evidence="1" id="KW-0805">Transcription regulation</keyword>
<organism evidence="3 6">
    <name type="scientific">Saccharopolyspora kobensis</name>
    <dbReference type="NCBI Taxonomy" id="146035"/>
    <lineage>
        <taxon>Bacteria</taxon>
        <taxon>Bacillati</taxon>
        <taxon>Actinomycetota</taxon>
        <taxon>Actinomycetes</taxon>
        <taxon>Pseudonocardiales</taxon>
        <taxon>Pseudonocardiaceae</taxon>
        <taxon>Saccharopolyspora</taxon>
    </lineage>
</organism>
<dbReference type="AlphaFoldDB" id="A0A1H6DQV7"/>
<keyword evidence="5" id="KW-1185">Reference proteome</keyword>
<keyword evidence="2" id="KW-0804">Transcription</keyword>
<proteinExistence type="predicted"/>
<reference evidence="3" key="1">
    <citation type="submission" date="2016-10" db="EMBL/GenBank/DDBJ databases">
        <authorList>
            <person name="de Groot N.N."/>
        </authorList>
    </citation>
    <scope>NUCLEOTIDE SEQUENCE [LARGE SCALE GENOMIC DNA]</scope>
    <source>
        <strain evidence="3">ATCC 20501</strain>
    </source>
</reference>
<evidence type="ECO:0008006" key="7">
    <source>
        <dbReference type="Google" id="ProtNLM"/>
    </source>
</evidence>
<dbReference type="EMBL" id="FNVB01000007">
    <property type="protein sequence ID" value="SEG87620.1"/>
    <property type="molecule type" value="Genomic_DNA"/>
</dbReference>
<evidence type="ECO:0000256" key="2">
    <source>
        <dbReference type="ARBA" id="ARBA00023163"/>
    </source>
</evidence>
<dbReference type="SMR" id="A0A1H6DQV7"/>
<accession>A0A1I1XK63</accession>
<dbReference type="InterPro" id="IPR041916">
    <property type="entry name" value="Anti_sigma_zinc_sf"/>
</dbReference>
<accession>A0A1H6DQV7</accession>